<dbReference type="PANTHER" id="PTHR30273:SF2">
    <property type="entry name" value="PROTEIN FECR"/>
    <property type="match status" value="1"/>
</dbReference>
<dbReference type="Pfam" id="PF04773">
    <property type="entry name" value="FecR"/>
    <property type="match status" value="1"/>
</dbReference>
<dbReference type="AlphaFoldDB" id="A0A645BUU2"/>
<organism evidence="4">
    <name type="scientific">bioreactor metagenome</name>
    <dbReference type="NCBI Taxonomy" id="1076179"/>
    <lineage>
        <taxon>unclassified sequences</taxon>
        <taxon>metagenomes</taxon>
        <taxon>ecological metagenomes</taxon>
    </lineage>
</organism>
<gene>
    <name evidence="4" type="ORF">SDC9_115323</name>
</gene>
<comment type="caution">
    <text evidence="4">The sequence shown here is derived from an EMBL/GenBank/DDBJ whole genome shotgun (WGS) entry which is preliminary data.</text>
</comment>
<protein>
    <recommendedName>
        <fullName evidence="5">FecR protein domain-containing protein</fullName>
    </recommendedName>
</protein>
<feature type="domain" description="Protein FecR C-terminal" evidence="3">
    <location>
        <begin position="251"/>
        <end position="316"/>
    </location>
</feature>
<feature type="transmembrane region" description="Helical" evidence="1">
    <location>
        <begin position="83"/>
        <end position="102"/>
    </location>
</feature>
<accession>A0A645BUU2</accession>
<dbReference type="InterPro" id="IPR006860">
    <property type="entry name" value="FecR"/>
</dbReference>
<keyword evidence="1" id="KW-1133">Transmembrane helix</keyword>
<dbReference type="EMBL" id="VSSQ01022231">
    <property type="protein sequence ID" value="MPM68391.1"/>
    <property type="molecule type" value="Genomic_DNA"/>
</dbReference>
<evidence type="ECO:0008006" key="5">
    <source>
        <dbReference type="Google" id="ProtNLM"/>
    </source>
</evidence>
<dbReference type="Gene3D" id="2.60.120.1440">
    <property type="match status" value="1"/>
</dbReference>
<dbReference type="InterPro" id="IPR032508">
    <property type="entry name" value="FecR_C"/>
</dbReference>
<keyword evidence="1" id="KW-0472">Membrane</keyword>
<evidence type="ECO:0000256" key="1">
    <source>
        <dbReference type="SAM" id="Phobius"/>
    </source>
</evidence>
<dbReference type="Pfam" id="PF16344">
    <property type="entry name" value="FecR_C"/>
    <property type="match status" value="1"/>
</dbReference>
<reference evidence="4" key="1">
    <citation type="submission" date="2019-08" db="EMBL/GenBank/DDBJ databases">
        <authorList>
            <person name="Kucharzyk K."/>
            <person name="Murdoch R.W."/>
            <person name="Higgins S."/>
            <person name="Loffler F."/>
        </authorList>
    </citation>
    <scope>NUCLEOTIDE SEQUENCE</scope>
</reference>
<dbReference type="GO" id="GO:0016989">
    <property type="term" value="F:sigma factor antagonist activity"/>
    <property type="evidence" value="ECO:0007669"/>
    <property type="project" value="TreeGrafter"/>
</dbReference>
<sequence length="323" mass="37960">MDKQLLNYFSDELLSDEKLELFQRIEKDKQLKNEYIRLQNLTAVSLLSSRNSDKEEGLRHFKIFSAQIRQYTQRRLYIRIAKYTAMALIIMASTVWLTLLLSDTATDHSMNRLHVPAGQRAQITLQDGTEVWLNAQSTLLYPSHFSRNNREVEIIGEAYFDVAKDKKRPFIVTTQHVELKVLGTQFNVYSYPGVGYIQTDLIEGSVKVFQKNQEKRAIVLKPNEQVIIRDGSMTVSKVYNPEHLLWKNGIYAFNNERLIDIIGKLQLYYDVQFVVEDPEIFNVRYTGKFRQRESIHDILQILQKIQYFKIERDRNSNVIRLTK</sequence>
<dbReference type="PANTHER" id="PTHR30273">
    <property type="entry name" value="PERIPLASMIC SIGNAL SENSOR AND SIGMA FACTOR ACTIVATOR FECR-RELATED"/>
    <property type="match status" value="1"/>
</dbReference>
<evidence type="ECO:0000259" key="2">
    <source>
        <dbReference type="Pfam" id="PF04773"/>
    </source>
</evidence>
<proteinExistence type="predicted"/>
<name>A0A645BUU2_9ZZZZ</name>
<feature type="domain" description="FecR protein" evidence="2">
    <location>
        <begin position="113"/>
        <end position="207"/>
    </location>
</feature>
<dbReference type="FunFam" id="2.60.120.1440:FF:000001">
    <property type="entry name" value="Putative anti-sigma factor"/>
    <property type="match status" value="1"/>
</dbReference>
<dbReference type="InterPro" id="IPR012373">
    <property type="entry name" value="Ferrdict_sens_TM"/>
</dbReference>
<dbReference type="PIRSF" id="PIRSF018266">
    <property type="entry name" value="FecR"/>
    <property type="match status" value="1"/>
</dbReference>
<evidence type="ECO:0000259" key="3">
    <source>
        <dbReference type="Pfam" id="PF16344"/>
    </source>
</evidence>
<evidence type="ECO:0000313" key="4">
    <source>
        <dbReference type="EMBL" id="MPM68391.1"/>
    </source>
</evidence>
<dbReference type="Gene3D" id="3.55.50.30">
    <property type="match status" value="1"/>
</dbReference>
<keyword evidence="1" id="KW-0812">Transmembrane</keyword>